<feature type="region of interest" description="Disordered" evidence="3">
    <location>
        <begin position="265"/>
        <end position="313"/>
    </location>
</feature>
<proteinExistence type="inferred from homology"/>
<keyword evidence="6" id="KW-1185">Reference proteome</keyword>
<dbReference type="Pfam" id="PF04180">
    <property type="entry name" value="LTV"/>
    <property type="match status" value="2"/>
</dbReference>
<dbReference type="AlphaFoldDB" id="A0A8J2WKC0"/>
<feature type="region of interest" description="Disordered" evidence="3">
    <location>
        <begin position="525"/>
        <end position="551"/>
    </location>
</feature>
<dbReference type="GO" id="GO:0005634">
    <property type="term" value="C:nucleus"/>
    <property type="evidence" value="ECO:0007669"/>
    <property type="project" value="TreeGrafter"/>
</dbReference>
<reference evidence="5" key="1">
    <citation type="submission" date="2021-11" db="EMBL/GenBank/DDBJ databases">
        <authorList>
            <person name="Schell T."/>
        </authorList>
    </citation>
    <scope>NUCLEOTIDE SEQUENCE</scope>
    <source>
        <strain evidence="5">M5</strain>
    </source>
</reference>
<feature type="domain" description="Utp10/HEAT1 HEAT-repeats" evidence="4">
    <location>
        <begin position="155"/>
        <end position="196"/>
    </location>
</feature>
<evidence type="ECO:0000313" key="5">
    <source>
        <dbReference type="EMBL" id="CAH0105863.1"/>
    </source>
</evidence>
<dbReference type="OrthoDB" id="5852896at2759"/>
<dbReference type="PANTHER" id="PTHR21531">
    <property type="entry name" value="LOW-TEMPERATURE VIABILITY PROTEIN LTV1-RELATED"/>
    <property type="match status" value="1"/>
</dbReference>
<comment type="similarity">
    <text evidence="1">Belongs to the LTV1 family.</text>
</comment>
<comment type="caution">
    <text evidence="5">The sequence shown here is derived from an EMBL/GenBank/DDBJ whole genome shotgun (WGS) entry which is preliminary data.</text>
</comment>
<evidence type="ECO:0000259" key="4">
    <source>
        <dbReference type="Pfam" id="PF23243"/>
    </source>
</evidence>
<dbReference type="GO" id="GO:0005829">
    <property type="term" value="C:cytosol"/>
    <property type="evidence" value="ECO:0007669"/>
    <property type="project" value="TreeGrafter"/>
</dbReference>
<name>A0A8J2WKC0_9CRUS</name>
<dbReference type="GO" id="GO:0000056">
    <property type="term" value="P:ribosomal small subunit export from nucleus"/>
    <property type="evidence" value="ECO:0007669"/>
    <property type="project" value="TreeGrafter"/>
</dbReference>
<feature type="compositionally biased region" description="Acidic residues" evidence="3">
    <location>
        <begin position="271"/>
        <end position="292"/>
    </location>
</feature>
<protein>
    <recommendedName>
        <fullName evidence="2">Protein LTV1 homolog</fullName>
    </recommendedName>
</protein>
<dbReference type="InterPro" id="IPR007307">
    <property type="entry name" value="Ltv1"/>
</dbReference>
<evidence type="ECO:0000256" key="3">
    <source>
        <dbReference type="SAM" id="MobiDB-lite"/>
    </source>
</evidence>
<evidence type="ECO:0000313" key="6">
    <source>
        <dbReference type="Proteomes" id="UP000789390"/>
    </source>
</evidence>
<dbReference type="PANTHER" id="PTHR21531:SF0">
    <property type="entry name" value="PROTEIN LTV1 HOMOLOG"/>
    <property type="match status" value="1"/>
</dbReference>
<dbReference type="Pfam" id="PF23243">
    <property type="entry name" value="HEAT_HEATR1"/>
    <property type="match status" value="1"/>
</dbReference>
<dbReference type="GO" id="GO:0042274">
    <property type="term" value="P:ribosomal small subunit biogenesis"/>
    <property type="evidence" value="ECO:0007669"/>
    <property type="project" value="InterPro"/>
</dbReference>
<dbReference type="GO" id="GO:0030688">
    <property type="term" value="C:preribosome, small subunit precursor"/>
    <property type="evidence" value="ECO:0007669"/>
    <property type="project" value="TreeGrafter"/>
</dbReference>
<dbReference type="Proteomes" id="UP000789390">
    <property type="component" value="Unassembled WGS sequence"/>
</dbReference>
<evidence type="ECO:0000256" key="1">
    <source>
        <dbReference type="ARBA" id="ARBA00009078"/>
    </source>
</evidence>
<evidence type="ECO:0000256" key="2">
    <source>
        <dbReference type="ARBA" id="ARBA00021561"/>
    </source>
</evidence>
<gene>
    <name evidence="5" type="ORF">DGAL_LOCUS8936</name>
</gene>
<organism evidence="5 6">
    <name type="scientific">Daphnia galeata</name>
    <dbReference type="NCBI Taxonomy" id="27404"/>
    <lineage>
        <taxon>Eukaryota</taxon>
        <taxon>Metazoa</taxon>
        <taxon>Ecdysozoa</taxon>
        <taxon>Arthropoda</taxon>
        <taxon>Crustacea</taxon>
        <taxon>Branchiopoda</taxon>
        <taxon>Diplostraca</taxon>
        <taxon>Cladocera</taxon>
        <taxon>Anomopoda</taxon>
        <taxon>Daphniidae</taxon>
        <taxon>Daphnia</taxon>
    </lineage>
</organism>
<dbReference type="InterPro" id="IPR056473">
    <property type="entry name" value="HEAT_Utp10/HEAT1"/>
</dbReference>
<dbReference type="EMBL" id="CAKKLH010000201">
    <property type="protein sequence ID" value="CAH0105863.1"/>
    <property type="molecule type" value="Genomic_DNA"/>
</dbReference>
<feature type="compositionally biased region" description="Basic and acidic residues" evidence="3">
    <location>
        <begin position="542"/>
        <end position="551"/>
    </location>
</feature>
<sequence length="566" mass="63977">MSGISVSRLDGSYQFLDIMHISDTLITIYVLIDFTPEKILHSSPCHIEVILTEKKDIVFKFNEEEVTNQKKSAEPNTDLNGDSIKLASEFNTGLIVQCIQVLNNPQTHHQALVLLSLAAQLFPSQDDAYSFQVIVNTLKSVIPTLIEASMETAVEPVVTTVIHVFADALPEVPEYRRIPVFEKLLTTLDPEIYLGLVKEDGKDRVAPDVEFSLNVCHLYKPQVQLNASIRPRPDLDPDIVAALDDDFNFDDPDNELEDDFIAFANGVPSDAETDEDDGSSGDDEDEEDDDVLCDMRSDSGQRSPDFNDDTKSRFTEYSMTSSVIRRNAQLSLLDDRFEQMMAQYDDEEMGALDCEEIEGHITLQDEEVLKLAAAYEHDKTEGIRLGREIGKVARDEVEGAVERYLETYQSDDGNDISSSEGEQERKWDCESILSTYSNIYNHPKLISEPQSSKITKVCPKTGVPLNVLGKPGLTKKFLDQLDQQTDGTKKNYADTQSIISTLSTISIRPKDETPEQRTERKRLVKEYRQERRKEKKANSLAFKEEKQLQEKQHINNHKNISGIKLL</sequence>
<accession>A0A8J2WKC0</accession>